<sequence length="212" mass="22290">MDAVAWWRNRKRKWLWVVGASLLGLFVIAAIAGDPNRGQRQAAAAPTTTIVAQDLITLPTDLVGKNAAQAKTTLQELGFTAVDYQSVDGRTVMVAENWTVVAVESAAAAVARTDRIILRVDKPQPVTTQPTTTTATTATTTTEAPPVTAAPAPPPVADPPPAEPEATEQAPANVYYKNCDAARAAGAAPIHVGEPGYRIALDRNKDGVACEN</sequence>
<dbReference type="SMART" id="SM00894">
    <property type="entry name" value="Excalibur"/>
    <property type="match status" value="1"/>
</dbReference>
<dbReference type="RefSeq" id="WP_253891377.1">
    <property type="nucleotide sequence ID" value="NZ_BAAAVB010000023.1"/>
</dbReference>
<protein>
    <submittedName>
        <fullName evidence="3">Excalibur calcium-binding domain-containing protein</fullName>
    </submittedName>
</protein>
<feature type="compositionally biased region" description="Pro residues" evidence="1">
    <location>
        <begin position="151"/>
        <end position="163"/>
    </location>
</feature>
<dbReference type="Gene3D" id="3.30.10.20">
    <property type="match status" value="1"/>
</dbReference>
<dbReference type="Pfam" id="PF05901">
    <property type="entry name" value="Excalibur"/>
    <property type="match status" value="1"/>
</dbReference>
<dbReference type="Proteomes" id="UP001205185">
    <property type="component" value="Unassembled WGS sequence"/>
</dbReference>
<evidence type="ECO:0000313" key="3">
    <source>
        <dbReference type="EMBL" id="MCP2274123.1"/>
    </source>
</evidence>
<feature type="compositionally biased region" description="Low complexity" evidence="1">
    <location>
        <begin position="123"/>
        <end position="150"/>
    </location>
</feature>
<organism evidence="3 4">
    <name type="scientific">Actinokineospora diospyrosa</name>
    <dbReference type="NCBI Taxonomy" id="103728"/>
    <lineage>
        <taxon>Bacteria</taxon>
        <taxon>Bacillati</taxon>
        <taxon>Actinomycetota</taxon>
        <taxon>Actinomycetes</taxon>
        <taxon>Pseudonocardiales</taxon>
        <taxon>Pseudonocardiaceae</taxon>
        <taxon>Actinokineospora</taxon>
    </lineage>
</organism>
<evidence type="ECO:0000313" key="4">
    <source>
        <dbReference type="Proteomes" id="UP001205185"/>
    </source>
</evidence>
<feature type="region of interest" description="Disordered" evidence="1">
    <location>
        <begin position="122"/>
        <end position="171"/>
    </location>
</feature>
<evidence type="ECO:0000259" key="2">
    <source>
        <dbReference type="SMART" id="SM00894"/>
    </source>
</evidence>
<comment type="caution">
    <text evidence="3">The sequence shown here is derived from an EMBL/GenBank/DDBJ whole genome shotgun (WGS) entry which is preliminary data.</text>
</comment>
<accession>A0ABT1IN70</accession>
<reference evidence="3 4" key="1">
    <citation type="submission" date="2022-06" db="EMBL/GenBank/DDBJ databases">
        <title>Genomic Encyclopedia of Archaeal and Bacterial Type Strains, Phase II (KMG-II): from individual species to whole genera.</title>
        <authorList>
            <person name="Goeker M."/>
        </authorList>
    </citation>
    <scope>NUCLEOTIDE SEQUENCE [LARGE SCALE GENOMIC DNA]</scope>
    <source>
        <strain evidence="3 4">DSM 44255</strain>
    </source>
</reference>
<feature type="domain" description="Excalibur calcium-binding" evidence="2">
    <location>
        <begin position="175"/>
        <end position="211"/>
    </location>
</feature>
<proteinExistence type="predicted"/>
<dbReference type="InterPro" id="IPR008613">
    <property type="entry name" value="Excalibur_Ca-bd_domain"/>
</dbReference>
<keyword evidence="4" id="KW-1185">Reference proteome</keyword>
<evidence type="ECO:0000256" key="1">
    <source>
        <dbReference type="SAM" id="MobiDB-lite"/>
    </source>
</evidence>
<dbReference type="EMBL" id="JAMTCO010000021">
    <property type="protein sequence ID" value="MCP2274123.1"/>
    <property type="molecule type" value="Genomic_DNA"/>
</dbReference>
<gene>
    <name evidence="3" type="ORF">LV75_006657</name>
</gene>
<name>A0ABT1IN70_9PSEU</name>